<feature type="domain" description="RlpA-like protein double-psi beta-barrel" evidence="2">
    <location>
        <begin position="45"/>
        <end position="144"/>
    </location>
</feature>
<feature type="signal peptide" evidence="1">
    <location>
        <begin position="1"/>
        <end position="22"/>
    </location>
</feature>
<accession>A0A410VG02</accession>
<sequence>MLFRSSAAICGALVALAVSVTAAKCETRGGRSNAVADTASGNAVVGAASMYNPFRPGKEEGGPRTASGERYDPSAWTAAIKTTLRRKFGGVQFGVKPKFALVEAAGKKVIVKINDVGPLRPGRVIDLNERTMRHFDPGLERGVIKDVRVSPLSGDDWTLGPVG</sequence>
<evidence type="ECO:0000313" key="4">
    <source>
        <dbReference type="EMBL" id="QOZ63638.1"/>
    </source>
</evidence>
<reference evidence="3" key="1">
    <citation type="journal article" date="2014" name="Int. J. Syst. Evol. Microbiol.">
        <title>Complete genome sequence of Corynebacterium casei LMG S-19264T (=DSM 44701T), isolated from a smear-ripened cheese.</title>
        <authorList>
            <consortium name="US DOE Joint Genome Institute (JGI-PGF)"/>
            <person name="Walter F."/>
            <person name="Albersmeier A."/>
            <person name="Kalinowski J."/>
            <person name="Ruckert C."/>
        </authorList>
    </citation>
    <scope>NUCLEOTIDE SEQUENCE</scope>
    <source>
        <strain evidence="3">CGMCC 1.15034</strain>
    </source>
</reference>
<dbReference type="Pfam" id="PF03330">
    <property type="entry name" value="DPBB_1"/>
    <property type="match status" value="1"/>
</dbReference>
<dbReference type="PANTHER" id="PTHR34183:SF8">
    <property type="entry name" value="ENDOLYTIC PEPTIDOGLYCAN TRANSGLYCOSYLASE RLPA-RELATED"/>
    <property type="match status" value="1"/>
</dbReference>
<dbReference type="EMBL" id="BMHC01000001">
    <property type="protein sequence ID" value="GGI19915.1"/>
    <property type="molecule type" value="Genomic_DNA"/>
</dbReference>
<dbReference type="InterPro" id="IPR009009">
    <property type="entry name" value="RlpA-like_DPBB"/>
</dbReference>
<dbReference type="Proteomes" id="UP000625079">
    <property type="component" value="Unassembled WGS sequence"/>
</dbReference>
<evidence type="ECO:0000313" key="3">
    <source>
        <dbReference type="EMBL" id="GGI19915.1"/>
    </source>
</evidence>
<protein>
    <recommendedName>
        <fullName evidence="2">RlpA-like protein double-psi beta-barrel domain-containing protein</fullName>
    </recommendedName>
</protein>
<name>A0A410VG02_9BRAD</name>
<dbReference type="AlphaFoldDB" id="A0A410VG02"/>
<dbReference type="EMBL" id="CP030057">
    <property type="protein sequence ID" value="QOZ63638.1"/>
    <property type="molecule type" value="Genomic_DNA"/>
</dbReference>
<evidence type="ECO:0000259" key="2">
    <source>
        <dbReference type="Pfam" id="PF03330"/>
    </source>
</evidence>
<evidence type="ECO:0000256" key="1">
    <source>
        <dbReference type="SAM" id="SignalP"/>
    </source>
</evidence>
<reference evidence="4 5" key="2">
    <citation type="submission" date="2018-06" db="EMBL/GenBank/DDBJ databases">
        <title>Comparative genomics of rhizobia nodulating Arachis hypogaea in China.</title>
        <authorList>
            <person name="Li Y."/>
        </authorList>
    </citation>
    <scope>NUCLEOTIDE SEQUENCE [LARGE SCALE GENOMIC DNA]</scope>
    <source>
        <strain evidence="4 5">CCBAU 51658</strain>
    </source>
</reference>
<dbReference type="Gene3D" id="2.40.40.10">
    <property type="entry name" value="RlpA-like domain"/>
    <property type="match status" value="1"/>
</dbReference>
<dbReference type="OrthoDB" id="8251409at2"/>
<keyword evidence="1" id="KW-0732">Signal</keyword>
<dbReference type="PANTHER" id="PTHR34183">
    <property type="entry name" value="ENDOLYTIC PEPTIDOGLYCAN TRANSGLYCOSYLASE RLPA"/>
    <property type="match status" value="1"/>
</dbReference>
<evidence type="ECO:0000313" key="5">
    <source>
        <dbReference type="Proteomes" id="UP000593880"/>
    </source>
</evidence>
<evidence type="ECO:0000313" key="6">
    <source>
        <dbReference type="Proteomes" id="UP000625079"/>
    </source>
</evidence>
<feature type="chain" id="PRO_5044601407" description="RlpA-like protein double-psi beta-barrel domain-containing protein" evidence="1">
    <location>
        <begin position="23"/>
        <end position="163"/>
    </location>
</feature>
<organism evidence="3 6">
    <name type="scientific">Bradyrhizobium guangdongense</name>
    <dbReference type="NCBI Taxonomy" id="1325090"/>
    <lineage>
        <taxon>Bacteria</taxon>
        <taxon>Pseudomonadati</taxon>
        <taxon>Pseudomonadota</taxon>
        <taxon>Alphaproteobacteria</taxon>
        <taxon>Hyphomicrobiales</taxon>
        <taxon>Nitrobacteraceae</taxon>
        <taxon>Bradyrhizobium</taxon>
    </lineage>
</organism>
<dbReference type="Proteomes" id="UP000593880">
    <property type="component" value="Chromosome"/>
</dbReference>
<gene>
    <name evidence="3" type="ORF">GCM10010987_06740</name>
    <name evidence="4" type="ORF">XH86_08000</name>
</gene>
<dbReference type="InterPro" id="IPR036908">
    <property type="entry name" value="RlpA-like_sf"/>
</dbReference>
<keyword evidence="5" id="KW-1185">Reference proteome</keyword>
<dbReference type="CDD" id="cd22268">
    <property type="entry name" value="DPBB_RlpA-like"/>
    <property type="match status" value="1"/>
</dbReference>
<proteinExistence type="predicted"/>
<reference evidence="3" key="3">
    <citation type="submission" date="2022-12" db="EMBL/GenBank/DDBJ databases">
        <authorList>
            <person name="Sun Q."/>
            <person name="Zhou Y."/>
        </authorList>
    </citation>
    <scope>NUCLEOTIDE SEQUENCE</scope>
    <source>
        <strain evidence="3">CGMCC 1.15034</strain>
    </source>
</reference>